<accession>A0ABU1NEM2</accession>
<evidence type="ECO:0000313" key="4">
    <source>
        <dbReference type="Proteomes" id="UP001184230"/>
    </source>
</evidence>
<feature type="domain" description="BON" evidence="2">
    <location>
        <begin position="3"/>
        <end position="71"/>
    </location>
</feature>
<organism evidence="3 4">
    <name type="scientific">Variovorax soli</name>
    <dbReference type="NCBI Taxonomy" id="376815"/>
    <lineage>
        <taxon>Bacteria</taxon>
        <taxon>Pseudomonadati</taxon>
        <taxon>Pseudomonadota</taxon>
        <taxon>Betaproteobacteria</taxon>
        <taxon>Burkholderiales</taxon>
        <taxon>Comamonadaceae</taxon>
        <taxon>Variovorax</taxon>
    </lineage>
</organism>
<dbReference type="PANTHER" id="PTHR34606:SF4">
    <property type="entry name" value="OUTER MEMBRANE LIPOPROTEIN DOLP"/>
    <property type="match status" value="1"/>
</dbReference>
<dbReference type="InterPro" id="IPR007055">
    <property type="entry name" value="BON_dom"/>
</dbReference>
<evidence type="ECO:0000256" key="1">
    <source>
        <dbReference type="ARBA" id="ARBA00022729"/>
    </source>
</evidence>
<proteinExistence type="predicted"/>
<dbReference type="InterPro" id="IPR014004">
    <property type="entry name" value="Transpt-assoc_nodulatn_dom_bac"/>
</dbReference>
<feature type="domain" description="BON" evidence="2">
    <location>
        <begin position="78"/>
        <end position="146"/>
    </location>
</feature>
<keyword evidence="4" id="KW-1185">Reference proteome</keyword>
<dbReference type="Pfam" id="PF04972">
    <property type="entry name" value="BON"/>
    <property type="match status" value="3"/>
</dbReference>
<name>A0ABU1NEM2_9BURK</name>
<dbReference type="PROSITE" id="PS50914">
    <property type="entry name" value="BON"/>
    <property type="match status" value="3"/>
</dbReference>
<keyword evidence="1" id="KW-0732">Signal</keyword>
<dbReference type="RefSeq" id="WP_309902087.1">
    <property type="nucleotide sequence ID" value="NZ_JAVDRF010000004.1"/>
</dbReference>
<dbReference type="Gene3D" id="3.30.1340.30">
    <property type="match status" value="3"/>
</dbReference>
<reference evidence="3 4" key="1">
    <citation type="submission" date="2023-07" db="EMBL/GenBank/DDBJ databases">
        <title>Sorghum-associated microbial communities from plants grown in Nebraska, USA.</title>
        <authorList>
            <person name="Schachtman D."/>
        </authorList>
    </citation>
    <scope>NUCLEOTIDE SEQUENCE [LARGE SCALE GENOMIC DNA]</scope>
    <source>
        <strain evidence="3 4">DS1781</strain>
    </source>
</reference>
<dbReference type="InterPro" id="IPR051686">
    <property type="entry name" value="Lipoprotein_DolP"/>
</dbReference>
<sequence length="217" mass="23380">MKSDTQLRTDVLAELDWDPAIKTATVGVTAKDGVVTLTGHLGSHAEKYAAERAAQRVKGVKAIAVEINVKLPAGDERTDADIARAVEHALEWSALVPDGKIKPMVEGGWVTLTGEVEWEYQRRAAENAVRTLMGVTGVSNTVKISPKLSASEVEKKLREALTRQAQRESERLQIGVSGSQVTLHGLVHSWAESRAVEKAAWSVPGVTSVANDLIVLD</sequence>
<feature type="domain" description="BON" evidence="2">
    <location>
        <begin position="149"/>
        <end position="217"/>
    </location>
</feature>
<comment type="caution">
    <text evidence="3">The sequence shown here is derived from an EMBL/GenBank/DDBJ whole genome shotgun (WGS) entry which is preliminary data.</text>
</comment>
<evidence type="ECO:0000259" key="2">
    <source>
        <dbReference type="PROSITE" id="PS50914"/>
    </source>
</evidence>
<dbReference type="PANTHER" id="PTHR34606">
    <property type="entry name" value="BON DOMAIN-CONTAINING PROTEIN"/>
    <property type="match status" value="1"/>
</dbReference>
<dbReference type="Proteomes" id="UP001184230">
    <property type="component" value="Unassembled WGS sequence"/>
</dbReference>
<protein>
    <submittedName>
        <fullName evidence="3">Osmotically-inducible protein OsmY</fullName>
    </submittedName>
</protein>
<dbReference type="EMBL" id="JAVDRF010000004">
    <property type="protein sequence ID" value="MDR6536788.1"/>
    <property type="molecule type" value="Genomic_DNA"/>
</dbReference>
<gene>
    <name evidence="3" type="ORF">J2739_002561</name>
</gene>
<evidence type="ECO:0000313" key="3">
    <source>
        <dbReference type="EMBL" id="MDR6536788.1"/>
    </source>
</evidence>
<dbReference type="SMART" id="SM00749">
    <property type="entry name" value="BON"/>
    <property type="match status" value="3"/>
</dbReference>